<comment type="similarity">
    <text evidence="2">Belongs to the SLC13A/DASS transporter (TC 2.A.47) family. NADC subfamily.</text>
</comment>
<feature type="region of interest" description="Disordered" evidence="6">
    <location>
        <begin position="207"/>
        <end position="240"/>
    </location>
</feature>
<name>A0A9D4SZ21_RHISA</name>
<keyword evidence="9" id="KW-1185">Reference proteome</keyword>
<protein>
    <recommendedName>
        <fullName evidence="10">Na+/dicarboxylate, Na+/tricarboxylate and phosphate transporter</fullName>
    </recommendedName>
</protein>
<feature type="transmembrane region" description="Helical" evidence="7">
    <location>
        <begin position="374"/>
        <end position="394"/>
    </location>
</feature>
<evidence type="ECO:0000256" key="5">
    <source>
        <dbReference type="ARBA" id="ARBA00023136"/>
    </source>
</evidence>
<feature type="transmembrane region" description="Helical" evidence="7">
    <location>
        <begin position="312"/>
        <end position="338"/>
    </location>
</feature>
<evidence type="ECO:0000256" key="3">
    <source>
        <dbReference type="ARBA" id="ARBA00022692"/>
    </source>
</evidence>
<keyword evidence="3 7" id="KW-0812">Transmembrane</keyword>
<dbReference type="GO" id="GO:0005886">
    <property type="term" value="C:plasma membrane"/>
    <property type="evidence" value="ECO:0007669"/>
    <property type="project" value="TreeGrafter"/>
</dbReference>
<comment type="caution">
    <text evidence="8">The sequence shown here is derived from an EMBL/GenBank/DDBJ whole genome shotgun (WGS) entry which is preliminary data.</text>
</comment>
<evidence type="ECO:0000256" key="6">
    <source>
        <dbReference type="SAM" id="MobiDB-lite"/>
    </source>
</evidence>
<dbReference type="VEuPathDB" id="VectorBase:RSAN_047765"/>
<dbReference type="EMBL" id="JABSTV010001250">
    <property type="protein sequence ID" value="KAH7956989.1"/>
    <property type="molecule type" value="Genomic_DNA"/>
</dbReference>
<feature type="transmembrane region" description="Helical" evidence="7">
    <location>
        <begin position="37"/>
        <end position="57"/>
    </location>
</feature>
<evidence type="ECO:0000256" key="1">
    <source>
        <dbReference type="ARBA" id="ARBA00004141"/>
    </source>
</evidence>
<dbReference type="InterPro" id="IPR001898">
    <property type="entry name" value="SLC13A/DASS"/>
</dbReference>
<dbReference type="GO" id="GO:0015141">
    <property type="term" value="F:succinate transmembrane transporter activity"/>
    <property type="evidence" value="ECO:0007669"/>
    <property type="project" value="TreeGrafter"/>
</dbReference>
<reference evidence="8" key="2">
    <citation type="submission" date="2021-09" db="EMBL/GenBank/DDBJ databases">
        <authorList>
            <person name="Jia N."/>
            <person name="Wang J."/>
            <person name="Shi W."/>
            <person name="Du L."/>
            <person name="Sun Y."/>
            <person name="Zhan W."/>
            <person name="Jiang J."/>
            <person name="Wang Q."/>
            <person name="Zhang B."/>
            <person name="Ji P."/>
            <person name="Sakyi L.B."/>
            <person name="Cui X."/>
            <person name="Yuan T."/>
            <person name="Jiang B."/>
            <person name="Yang W."/>
            <person name="Lam T.T.-Y."/>
            <person name="Chang Q."/>
            <person name="Ding S."/>
            <person name="Wang X."/>
            <person name="Zhu J."/>
            <person name="Ruan X."/>
            <person name="Zhao L."/>
            <person name="Wei J."/>
            <person name="Que T."/>
            <person name="Du C."/>
            <person name="Cheng J."/>
            <person name="Dai P."/>
            <person name="Han X."/>
            <person name="Huang E."/>
            <person name="Gao Y."/>
            <person name="Liu J."/>
            <person name="Shao H."/>
            <person name="Ye R."/>
            <person name="Li L."/>
            <person name="Wei W."/>
            <person name="Wang X."/>
            <person name="Wang C."/>
            <person name="Huo Q."/>
            <person name="Li W."/>
            <person name="Guo W."/>
            <person name="Chen H."/>
            <person name="Chen S."/>
            <person name="Zhou L."/>
            <person name="Zhou L."/>
            <person name="Ni X."/>
            <person name="Tian J."/>
            <person name="Zhou Y."/>
            <person name="Sheng Y."/>
            <person name="Liu T."/>
            <person name="Pan Y."/>
            <person name="Xia L."/>
            <person name="Li J."/>
            <person name="Zhao F."/>
            <person name="Cao W."/>
        </authorList>
    </citation>
    <scope>NUCLEOTIDE SEQUENCE</scope>
    <source>
        <strain evidence="8">Rsan-2018</strain>
        <tissue evidence="8">Larvae</tissue>
    </source>
</reference>
<keyword evidence="5 7" id="KW-0472">Membrane</keyword>
<dbReference type="GO" id="GO:0015137">
    <property type="term" value="F:citrate transmembrane transporter activity"/>
    <property type="evidence" value="ECO:0007669"/>
    <property type="project" value="TreeGrafter"/>
</dbReference>
<reference evidence="8" key="1">
    <citation type="journal article" date="2020" name="Cell">
        <title>Large-Scale Comparative Analyses of Tick Genomes Elucidate Their Genetic Diversity and Vector Capacities.</title>
        <authorList>
            <consortium name="Tick Genome and Microbiome Consortium (TIGMIC)"/>
            <person name="Jia N."/>
            <person name="Wang J."/>
            <person name="Shi W."/>
            <person name="Du L."/>
            <person name="Sun Y."/>
            <person name="Zhan W."/>
            <person name="Jiang J.F."/>
            <person name="Wang Q."/>
            <person name="Zhang B."/>
            <person name="Ji P."/>
            <person name="Bell-Sakyi L."/>
            <person name="Cui X.M."/>
            <person name="Yuan T.T."/>
            <person name="Jiang B.G."/>
            <person name="Yang W.F."/>
            <person name="Lam T.T."/>
            <person name="Chang Q.C."/>
            <person name="Ding S.J."/>
            <person name="Wang X.J."/>
            <person name="Zhu J.G."/>
            <person name="Ruan X.D."/>
            <person name="Zhao L."/>
            <person name="Wei J.T."/>
            <person name="Ye R.Z."/>
            <person name="Que T.C."/>
            <person name="Du C.H."/>
            <person name="Zhou Y.H."/>
            <person name="Cheng J.X."/>
            <person name="Dai P.F."/>
            <person name="Guo W.B."/>
            <person name="Han X.H."/>
            <person name="Huang E.J."/>
            <person name="Li L.F."/>
            <person name="Wei W."/>
            <person name="Gao Y.C."/>
            <person name="Liu J.Z."/>
            <person name="Shao H.Z."/>
            <person name="Wang X."/>
            <person name="Wang C.C."/>
            <person name="Yang T.C."/>
            <person name="Huo Q.B."/>
            <person name="Li W."/>
            <person name="Chen H.Y."/>
            <person name="Chen S.E."/>
            <person name="Zhou L.G."/>
            <person name="Ni X.B."/>
            <person name="Tian J.H."/>
            <person name="Sheng Y."/>
            <person name="Liu T."/>
            <person name="Pan Y.S."/>
            <person name="Xia L.Y."/>
            <person name="Li J."/>
            <person name="Zhao F."/>
            <person name="Cao W.C."/>
        </authorList>
    </citation>
    <scope>NUCLEOTIDE SEQUENCE</scope>
    <source>
        <strain evidence="8">Rsan-2018</strain>
    </source>
</reference>
<dbReference type="VEuPathDB" id="VectorBase:RSAN_029218"/>
<proteinExistence type="inferred from homology"/>
<dbReference type="Proteomes" id="UP000821837">
    <property type="component" value="Unassembled WGS sequence"/>
</dbReference>
<feature type="transmembrane region" description="Helical" evidence="7">
    <location>
        <begin position="270"/>
        <end position="292"/>
    </location>
</feature>
<evidence type="ECO:0000313" key="9">
    <source>
        <dbReference type="Proteomes" id="UP000821837"/>
    </source>
</evidence>
<evidence type="ECO:0000256" key="7">
    <source>
        <dbReference type="SAM" id="Phobius"/>
    </source>
</evidence>
<feature type="transmembrane region" description="Helical" evidence="7">
    <location>
        <begin position="109"/>
        <end position="137"/>
    </location>
</feature>
<evidence type="ECO:0008006" key="10">
    <source>
        <dbReference type="Google" id="ProtNLM"/>
    </source>
</evidence>
<dbReference type="PANTHER" id="PTHR10283">
    <property type="entry name" value="SOLUTE CARRIER FAMILY 13 MEMBER"/>
    <property type="match status" value="1"/>
</dbReference>
<organism evidence="8 9">
    <name type="scientific">Rhipicephalus sanguineus</name>
    <name type="common">Brown dog tick</name>
    <name type="synonym">Ixodes sanguineus</name>
    <dbReference type="NCBI Taxonomy" id="34632"/>
    <lineage>
        <taxon>Eukaryota</taxon>
        <taxon>Metazoa</taxon>
        <taxon>Ecdysozoa</taxon>
        <taxon>Arthropoda</taxon>
        <taxon>Chelicerata</taxon>
        <taxon>Arachnida</taxon>
        <taxon>Acari</taxon>
        <taxon>Parasitiformes</taxon>
        <taxon>Ixodida</taxon>
        <taxon>Ixodoidea</taxon>
        <taxon>Ixodidae</taxon>
        <taxon>Rhipicephalinae</taxon>
        <taxon>Rhipicephalus</taxon>
        <taxon>Rhipicephalus</taxon>
    </lineage>
</organism>
<feature type="transmembrane region" description="Helical" evidence="7">
    <location>
        <begin position="77"/>
        <end position="97"/>
    </location>
</feature>
<keyword evidence="4 7" id="KW-1133">Transmembrane helix</keyword>
<feature type="transmembrane region" description="Helical" evidence="7">
    <location>
        <begin position="345"/>
        <end position="362"/>
    </location>
</feature>
<comment type="subcellular location">
    <subcellularLocation>
        <location evidence="1">Membrane</location>
        <topology evidence="1">Multi-pass membrane protein</topology>
    </subcellularLocation>
</comment>
<evidence type="ECO:0000313" key="8">
    <source>
        <dbReference type="EMBL" id="KAH7956989.1"/>
    </source>
</evidence>
<sequence length="555" mass="60553">MLWMQRRPGLCSCEQSHAVTKRVFAVVRCDVQEGRCAYCMLIVFEFWVLNVIPAPMASSVPLVLLPLLGVMDPNLAAGHYMNETMLFIVGVVLLALAMEGTNMYSRVALAILGAGGAGVKAVFTALMALAFCGTLLFENVLSTLIVMPVVECTIVEIENDALTSARRRRMLRRASILARLANQPEVEPSNHRLPALMGSAPQLVGAEGLPQTSRRSSRSSRDILRTPDSGQSSTYGKGALGSRKRSSVITVDFAAKLEQESQKYLQIRRVLLLSVAYSATLGAVGSVFGNPASRVLRTVLEERYSFDRLSMSSWIVICLPISAAGILACWVAVFVAFLKQYKLEFFVMSCLLGLFVALLLRSEFATPYALPDEFGLVGLQDTTLVFVLVLVFFATPQEPCERLFSEYVLEWSLVQRKVPWSAFITYGGGLCVAGAIKESGLLAWLSSAMMVMRHWHPVFVQLVLMLITTVLTEVNNDTAAATVLIPIACDLAESTLVNPLYYGVPVTVACSTGLLLPVCSLPMALVHANLIEYRLSSVWANKTLMGINSTANQSL</sequence>
<gene>
    <name evidence="8" type="ORF">HPB52_014056</name>
</gene>
<evidence type="ECO:0000256" key="4">
    <source>
        <dbReference type="ARBA" id="ARBA00022989"/>
    </source>
</evidence>
<dbReference type="PANTHER" id="PTHR10283:SF82">
    <property type="entry name" value="SOLUTE CARRIER FAMILY 13 MEMBER 2"/>
    <property type="match status" value="1"/>
</dbReference>
<dbReference type="AlphaFoldDB" id="A0A9D4SZ21"/>
<evidence type="ECO:0000256" key="2">
    <source>
        <dbReference type="ARBA" id="ARBA00006772"/>
    </source>
</evidence>
<accession>A0A9D4SZ21</accession>
<dbReference type="Pfam" id="PF00939">
    <property type="entry name" value="Na_sulph_symp"/>
    <property type="match status" value="1"/>
</dbReference>